<evidence type="ECO:0000313" key="1">
    <source>
        <dbReference type="EMBL" id="RKP24020.1"/>
    </source>
</evidence>
<dbReference type="InterPro" id="IPR029055">
    <property type="entry name" value="Ntn_hydrolases_N"/>
</dbReference>
<dbReference type="Gene3D" id="3.60.20.40">
    <property type="match status" value="1"/>
</dbReference>
<organism evidence="1 2">
    <name type="scientific">Syncephalis pseudoplumigaleata</name>
    <dbReference type="NCBI Taxonomy" id="1712513"/>
    <lineage>
        <taxon>Eukaryota</taxon>
        <taxon>Fungi</taxon>
        <taxon>Fungi incertae sedis</taxon>
        <taxon>Zoopagomycota</taxon>
        <taxon>Zoopagomycotina</taxon>
        <taxon>Zoopagomycetes</taxon>
        <taxon>Zoopagales</taxon>
        <taxon>Piptocephalidaceae</taxon>
        <taxon>Syncephalis</taxon>
    </lineage>
</organism>
<proteinExistence type="predicted"/>
<dbReference type="AlphaFoldDB" id="A0A4P9YYE5"/>
<dbReference type="OrthoDB" id="1081007at2759"/>
<dbReference type="Proteomes" id="UP000278143">
    <property type="component" value="Unassembled WGS sequence"/>
</dbReference>
<name>A0A4P9YYE5_9FUNG</name>
<evidence type="ECO:0000313" key="2">
    <source>
        <dbReference type="Proteomes" id="UP000278143"/>
    </source>
</evidence>
<dbReference type="SUPFAM" id="SSF56235">
    <property type="entry name" value="N-terminal nucleophile aminohydrolases (Ntn hydrolases)"/>
    <property type="match status" value="1"/>
</dbReference>
<gene>
    <name evidence="1" type="ORF">SYNPS1DRAFT_23883</name>
</gene>
<dbReference type="InterPro" id="IPR043137">
    <property type="entry name" value="GGT_ssub_C"/>
</dbReference>
<keyword evidence="2" id="KW-1185">Reference proteome</keyword>
<accession>A0A4P9YYE5</accession>
<sequence>MPRFHHQLLPHQVEVEAAFDETIAGELKRRGHALVRSPQETIREIHAVSDGRKHGKAAGY</sequence>
<reference evidence="2" key="1">
    <citation type="journal article" date="2018" name="Nat. Microbiol.">
        <title>Leveraging single-cell genomics to expand the fungal tree of life.</title>
        <authorList>
            <person name="Ahrendt S.R."/>
            <person name="Quandt C.A."/>
            <person name="Ciobanu D."/>
            <person name="Clum A."/>
            <person name="Salamov A."/>
            <person name="Andreopoulos B."/>
            <person name="Cheng J.F."/>
            <person name="Woyke T."/>
            <person name="Pelin A."/>
            <person name="Henrissat B."/>
            <person name="Reynolds N.K."/>
            <person name="Benny G.L."/>
            <person name="Smith M.E."/>
            <person name="James T.Y."/>
            <person name="Grigoriev I.V."/>
        </authorList>
    </citation>
    <scope>NUCLEOTIDE SEQUENCE [LARGE SCALE GENOMIC DNA]</scope>
    <source>
        <strain evidence="2">Benny S71-1</strain>
    </source>
</reference>
<dbReference type="Pfam" id="PF01019">
    <property type="entry name" value="G_glu_transpept"/>
    <property type="match status" value="1"/>
</dbReference>
<protein>
    <submittedName>
        <fullName evidence="1">Uncharacterized protein</fullName>
    </submittedName>
</protein>
<dbReference type="EMBL" id="KZ990502">
    <property type="protein sequence ID" value="RKP24020.1"/>
    <property type="molecule type" value="Genomic_DNA"/>
</dbReference>